<name>A0ABQ2IE96_9BACT</name>
<dbReference type="Gene3D" id="2.40.128.720">
    <property type="match status" value="1"/>
</dbReference>
<reference evidence="2" key="1">
    <citation type="journal article" date="2019" name="Int. J. Syst. Evol. Microbiol.">
        <title>The Global Catalogue of Microorganisms (GCM) 10K type strain sequencing project: providing services to taxonomists for standard genome sequencing and annotation.</title>
        <authorList>
            <consortium name="The Broad Institute Genomics Platform"/>
            <consortium name="The Broad Institute Genome Sequencing Center for Infectious Disease"/>
            <person name="Wu L."/>
            <person name="Ma J."/>
        </authorList>
    </citation>
    <scope>NUCLEOTIDE SEQUENCE [LARGE SCALE GENOMIC DNA]</scope>
    <source>
        <strain evidence="2">CGMCC 1.6375</strain>
    </source>
</reference>
<keyword evidence="2" id="KW-1185">Reference proteome</keyword>
<organism evidence="1 2">
    <name type="scientific">Dyadobacter beijingensis</name>
    <dbReference type="NCBI Taxonomy" id="365489"/>
    <lineage>
        <taxon>Bacteria</taxon>
        <taxon>Pseudomonadati</taxon>
        <taxon>Bacteroidota</taxon>
        <taxon>Cytophagia</taxon>
        <taxon>Cytophagales</taxon>
        <taxon>Spirosomataceae</taxon>
        <taxon>Dyadobacter</taxon>
    </lineage>
</organism>
<evidence type="ECO:0000313" key="2">
    <source>
        <dbReference type="Proteomes" id="UP000632339"/>
    </source>
</evidence>
<gene>
    <name evidence="1" type="ORF">GCM10010967_48620</name>
</gene>
<sequence>MPRDVNQWNYNPSIMKGNLLALLFATLWLACGSDDESIFGIEPALASYNDDAPALKKTYCGDSDCKTLSSEDRYTYDSQGKLSRIENFGRAAGGSWIPYQYSEFVYAPSGMLVSKTEYIKNNQNGWVRYTETEFEYEAGLLKVERSYNFPNSSGTKMPVRSTSYDYANGKKSGQRWYDVEGKLMYRVEYRYKNDVLSHETWYDASNKANRTFEHKFSGNRRQIGEYLTASRELLAMIEKSYDDQGRLLTQETKVNNPLLCALPPGKIQFTY</sequence>
<dbReference type="Proteomes" id="UP000632339">
    <property type="component" value="Unassembled WGS sequence"/>
</dbReference>
<evidence type="ECO:0000313" key="1">
    <source>
        <dbReference type="EMBL" id="GGN07341.1"/>
    </source>
</evidence>
<comment type="caution">
    <text evidence="1">The sequence shown here is derived from an EMBL/GenBank/DDBJ whole genome shotgun (WGS) entry which is preliminary data.</text>
</comment>
<dbReference type="PROSITE" id="PS51257">
    <property type="entry name" value="PROKAR_LIPOPROTEIN"/>
    <property type="match status" value="1"/>
</dbReference>
<proteinExistence type="predicted"/>
<accession>A0ABQ2IE96</accession>
<evidence type="ECO:0008006" key="3">
    <source>
        <dbReference type="Google" id="ProtNLM"/>
    </source>
</evidence>
<dbReference type="EMBL" id="BMLI01000002">
    <property type="protein sequence ID" value="GGN07341.1"/>
    <property type="molecule type" value="Genomic_DNA"/>
</dbReference>
<protein>
    <recommendedName>
        <fullName evidence="3">YD repeat-containing protein</fullName>
    </recommendedName>
</protein>